<feature type="transmembrane region" description="Helical" evidence="7">
    <location>
        <begin position="167"/>
        <end position="189"/>
    </location>
</feature>
<comment type="similarity">
    <text evidence="7">Belongs to the binding-protein-dependent transport system permease family.</text>
</comment>
<dbReference type="EMBL" id="JASCTH010000014">
    <property type="protein sequence ID" value="MDI6101328.1"/>
    <property type="molecule type" value="Genomic_DNA"/>
</dbReference>
<dbReference type="Proteomes" id="UP001241758">
    <property type="component" value="Unassembled WGS sequence"/>
</dbReference>
<keyword evidence="6 7" id="KW-0472">Membrane</keyword>
<feature type="transmembrane region" description="Helical" evidence="7">
    <location>
        <begin position="129"/>
        <end position="155"/>
    </location>
</feature>
<dbReference type="PROSITE" id="PS50928">
    <property type="entry name" value="ABC_TM1"/>
    <property type="match status" value="1"/>
</dbReference>
<evidence type="ECO:0000256" key="7">
    <source>
        <dbReference type="RuleBase" id="RU363032"/>
    </source>
</evidence>
<dbReference type="RefSeq" id="WP_282762199.1">
    <property type="nucleotide sequence ID" value="NZ_JASCTH010000014.1"/>
</dbReference>
<keyword evidence="3" id="KW-1003">Cell membrane</keyword>
<evidence type="ECO:0000256" key="3">
    <source>
        <dbReference type="ARBA" id="ARBA00022475"/>
    </source>
</evidence>
<dbReference type="InterPro" id="IPR035906">
    <property type="entry name" value="MetI-like_sf"/>
</dbReference>
<dbReference type="Gene3D" id="1.10.3720.10">
    <property type="entry name" value="MetI-like"/>
    <property type="match status" value="1"/>
</dbReference>
<organism evidence="9 10">
    <name type="scientific">Actinoplanes sandaracinus</name>
    <dbReference type="NCBI Taxonomy" id="3045177"/>
    <lineage>
        <taxon>Bacteria</taxon>
        <taxon>Bacillati</taxon>
        <taxon>Actinomycetota</taxon>
        <taxon>Actinomycetes</taxon>
        <taxon>Micromonosporales</taxon>
        <taxon>Micromonosporaceae</taxon>
        <taxon>Actinoplanes</taxon>
    </lineage>
</organism>
<evidence type="ECO:0000256" key="5">
    <source>
        <dbReference type="ARBA" id="ARBA00022989"/>
    </source>
</evidence>
<dbReference type="InterPro" id="IPR000515">
    <property type="entry name" value="MetI-like"/>
</dbReference>
<feature type="transmembrane region" description="Helical" evidence="7">
    <location>
        <begin position="255"/>
        <end position="280"/>
    </location>
</feature>
<evidence type="ECO:0000256" key="2">
    <source>
        <dbReference type="ARBA" id="ARBA00022448"/>
    </source>
</evidence>
<feature type="transmembrane region" description="Helical" evidence="7">
    <location>
        <begin position="52"/>
        <end position="72"/>
    </location>
</feature>
<dbReference type="SUPFAM" id="SSF161098">
    <property type="entry name" value="MetI-like"/>
    <property type="match status" value="1"/>
</dbReference>
<accession>A0ABT6WNP9</accession>
<dbReference type="PANTHER" id="PTHR43386:SF1">
    <property type="entry name" value="D,D-DIPEPTIDE TRANSPORT SYSTEM PERMEASE PROTEIN DDPC-RELATED"/>
    <property type="match status" value="1"/>
</dbReference>
<evidence type="ECO:0000313" key="9">
    <source>
        <dbReference type="EMBL" id="MDI6101328.1"/>
    </source>
</evidence>
<evidence type="ECO:0000313" key="10">
    <source>
        <dbReference type="Proteomes" id="UP001241758"/>
    </source>
</evidence>
<evidence type="ECO:0000256" key="6">
    <source>
        <dbReference type="ARBA" id="ARBA00023136"/>
    </source>
</evidence>
<keyword evidence="2 7" id="KW-0813">Transport</keyword>
<keyword evidence="5 7" id="KW-1133">Transmembrane helix</keyword>
<protein>
    <submittedName>
        <fullName evidence="9">ABC transporter permease</fullName>
    </submittedName>
</protein>
<comment type="subcellular location">
    <subcellularLocation>
        <location evidence="1 7">Cell membrane</location>
        <topology evidence="1 7">Multi-pass membrane protein</topology>
    </subcellularLocation>
</comment>
<proteinExistence type="inferred from homology"/>
<comment type="caution">
    <text evidence="9">The sequence shown here is derived from an EMBL/GenBank/DDBJ whole genome shotgun (WGS) entry which is preliminary data.</text>
</comment>
<dbReference type="InterPro" id="IPR025966">
    <property type="entry name" value="OppC_N"/>
</dbReference>
<dbReference type="Pfam" id="PF12911">
    <property type="entry name" value="OppC_N"/>
    <property type="match status" value="1"/>
</dbReference>
<sequence>MSNTPAAADSRSPGTEDTAVAVLQPDTTAAKAFVGRSPGQLAWLRLKRDRTAFGSAITVAVFILVALLAPVISRLYGMTPTAGFSDKLNFEGLPVGYLGGISGEHWLGLEAGSGRDLFMQLIFGLRTSLIIAFAAAIISIALGVVVGIVSGYFGGWVDQALTWLTDFMLAFPFLVFALAIIPIINTALYDVGEEVPGSFRITVIIAVFALFGWMTTARLVRGQVLSLREREYVEAARAAGAGSAHILFKQLLPNIWAPILVAFSLALPGFIAAEAALSFLNIGVVEPTPDLGRLVYYGRQWLGTPDWAYFMIPATAVFVVVLAFNLLGDSLRDALDPKAGK</sequence>
<evidence type="ECO:0000256" key="4">
    <source>
        <dbReference type="ARBA" id="ARBA00022692"/>
    </source>
</evidence>
<keyword evidence="10" id="KW-1185">Reference proteome</keyword>
<dbReference type="InterPro" id="IPR050366">
    <property type="entry name" value="BP-dependent_transpt_permease"/>
</dbReference>
<feature type="domain" description="ABC transmembrane type-1" evidence="8">
    <location>
        <begin position="125"/>
        <end position="328"/>
    </location>
</feature>
<dbReference type="CDD" id="cd06261">
    <property type="entry name" value="TM_PBP2"/>
    <property type="match status" value="1"/>
</dbReference>
<gene>
    <name evidence="9" type="ORF">QLQ12_22180</name>
</gene>
<feature type="transmembrane region" description="Helical" evidence="7">
    <location>
        <begin position="201"/>
        <end position="220"/>
    </location>
</feature>
<dbReference type="PANTHER" id="PTHR43386">
    <property type="entry name" value="OLIGOPEPTIDE TRANSPORT SYSTEM PERMEASE PROTEIN APPC"/>
    <property type="match status" value="1"/>
</dbReference>
<name>A0ABT6WNP9_9ACTN</name>
<feature type="transmembrane region" description="Helical" evidence="7">
    <location>
        <begin position="307"/>
        <end position="328"/>
    </location>
</feature>
<evidence type="ECO:0000259" key="8">
    <source>
        <dbReference type="PROSITE" id="PS50928"/>
    </source>
</evidence>
<reference evidence="9 10" key="1">
    <citation type="submission" date="2023-05" db="EMBL/GenBank/DDBJ databases">
        <title>Actinoplanes sp. NEAU-A12 genome sequencing.</title>
        <authorList>
            <person name="Wang Z.-S."/>
        </authorList>
    </citation>
    <scope>NUCLEOTIDE SEQUENCE [LARGE SCALE GENOMIC DNA]</scope>
    <source>
        <strain evidence="9 10">NEAU-A12</strain>
    </source>
</reference>
<keyword evidence="4 7" id="KW-0812">Transmembrane</keyword>
<dbReference type="Pfam" id="PF00528">
    <property type="entry name" value="BPD_transp_1"/>
    <property type="match status" value="1"/>
</dbReference>
<evidence type="ECO:0000256" key="1">
    <source>
        <dbReference type="ARBA" id="ARBA00004651"/>
    </source>
</evidence>